<dbReference type="InterPro" id="IPR037238">
    <property type="entry name" value="YbiA-like_sf"/>
</dbReference>
<reference evidence="2 3" key="1">
    <citation type="journal article" date="2014" name="Nat. Commun.">
        <title>Klebsormidium flaccidum genome reveals primary factors for plant terrestrial adaptation.</title>
        <authorList>
            <person name="Hori K."/>
            <person name="Maruyama F."/>
            <person name="Fujisawa T."/>
            <person name="Togashi T."/>
            <person name="Yamamoto N."/>
            <person name="Seo M."/>
            <person name="Sato S."/>
            <person name="Yamada T."/>
            <person name="Mori H."/>
            <person name="Tajima N."/>
            <person name="Moriyama T."/>
            <person name="Ikeuchi M."/>
            <person name="Watanabe M."/>
            <person name="Wada H."/>
            <person name="Kobayashi K."/>
            <person name="Saito M."/>
            <person name="Masuda T."/>
            <person name="Sasaki-Sekimoto Y."/>
            <person name="Mashiguchi K."/>
            <person name="Awai K."/>
            <person name="Shimojima M."/>
            <person name="Masuda S."/>
            <person name="Iwai M."/>
            <person name="Nobusawa T."/>
            <person name="Narise T."/>
            <person name="Kondo S."/>
            <person name="Saito H."/>
            <person name="Sato R."/>
            <person name="Murakawa M."/>
            <person name="Ihara Y."/>
            <person name="Oshima-Yamada Y."/>
            <person name="Ohtaka K."/>
            <person name="Satoh M."/>
            <person name="Sonobe K."/>
            <person name="Ishii M."/>
            <person name="Ohtani R."/>
            <person name="Kanamori-Sato M."/>
            <person name="Honoki R."/>
            <person name="Miyazaki D."/>
            <person name="Mochizuki H."/>
            <person name="Umetsu J."/>
            <person name="Higashi K."/>
            <person name="Shibata D."/>
            <person name="Kamiya Y."/>
            <person name="Sato N."/>
            <person name="Nakamura Y."/>
            <person name="Tabata S."/>
            <person name="Ida S."/>
            <person name="Kurokawa K."/>
            <person name="Ohta H."/>
        </authorList>
    </citation>
    <scope>NUCLEOTIDE SEQUENCE [LARGE SCALE GENOMIC DNA]</scope>
    <source>
        <strain evidence="2 3">NIES-2285</strain>
    </source>
</reference>
<dbReference type="SUPFAM" id="SSF143990">
    <property type="entry name" value="YbiA-like"/>
    <property type="match status" value="1"/>
</dbReference>
<accession>A0A1Y1INY3</accession>
<evidence type="ECO:0000313" key="2">
    <source>
        <dbReference type="EMBL" id="GAQ91199.1"/>
    </source>
</evidence>
<sequence length="71" mass="7618">MKADVMLTAVRAKFTQHRTLRVVLLQTGVRELVEHGADAFSGDGLDGSGKNVLGEILVQMLQPGSLVYAHA</sequence>
<evidence type="ECO:0000259" key="1">
    <source>
        <dbReference type="Pfam" id="PF08719"/>
    </source>
</evidence>
<keyword evidence="3" id="KW-1185">Reference proteome</keyword>
<dbReference type="EMBL" id="DF237691">
    <property type="protein sequence ID" value="GAQ91199.1"/>
    <property type="molecule type" value="Genomic_DNA"/>
</dbReference>
<name>A0A1Y1INY3_KLENI</name>
<dbReference type="AlphaFoldDB" id="A0A1Y1INY3"/>
<proteinExistence type="predicted"/>
<gene>
    <name evidence="2" type="ORF">KFL_007420040</name>
</gene>
<dbReference type="CDD" id="cd15457">
    <property type="entry name" value="NADAR"/>
    <property type="match status" value="1"/>
</dbReference>
<protein>
    <recommendedName>
        <fullName evidence="1">NADAR domain-containing protein</fullName>
    </recommendedName>
</protein>
<dbReference type="Gene3D" id="1.10.357.40">
    <property type="entry name" value="YbiA-like"/>
    <property type="match status" value="1"/>
</dbReference>
<dbReference type="Pfam" id="PF08719">
    <property type="entry name" value="NADAR"/>
    <property type="match status" value="1"/>
</dbReference>
<dbReference type="OrthoDB" id="206452at2759"/>
<dbReference type="InterPro" id="IPR012816">
    <property type="entry name" value="NADAR"/>
</dbReference>
<dbReference type="Proteomes" id="UP000054558">
    <property type="component" value="Unassembled WGS sequence"/>
</dbReference>
<evidence type="ECO:0000313" key="3">
    <source>
        <dbReference type="Proteomes" id="UP000054558"/>
    </source>
</evidence>
<organism evidence="2 3">
    <name type="scientific">Klebsormidium nitens</name>
    <name type="common">Green alga</name>
    <name type="synonym">Ulothrix nitens</name>
    <dbReference type="NCBI Taxonomy" id="105231"/>
    <lineage>
        <taxon>Eukaryota</taxon>
        <taxon>Viridiplantae</taxon>
        <taxon>Streptophyta</taxon>
        <taxon>Klebsormidiophyceae</taxon>
        <taxon>Klebsormidiales</taxon>
        <taxon>Klebsormidiaceae</taxon>
        <taxon>Klebsormidium</taxon>
    </lineage>
</organism>
<feature type="domain" description="NADAR" evidence="1">
    <location>
        <begin position="2"/>
        <end position="59"/>
    </location>
</feature>